<comment type="caution">
    <text evidence="2">The sequence shown here is derived from an EMBL/GenBank/DDBJ whole genome shotgun (WGS) entry which is preliminary data.</text>
</comment>
<keyword evidence="3" id="KW-1185">Reference proteome</keyword>
<dbReference type="InterPro" id="IPR036047">
    <property type="entry name" value="F-box-like_dom_sf"/>
</dbReference>
<dbReference type="InterPro" id="IPR032675">
    <property type="entry name" value="LRR_dom_sf"/>
</dbReference>
<sequence length="556" mass="63155">MILLLPYDIQLKVFNYLDVIDLPFISLANKYYYDLLSAYRVFGRSNVFLMGNRLDLQLAEDWDNYRPAPTESHLVRDKIKVQLASQLEPLVKGIYKFQDVAIGGELFAKLHKYLPQSVRMELNITCKSKARINWDAVSDSAMEKITYLKLIGQSRNGTNILKHLNRMTNLKDVLVDGVLESHDLKTLWDVIFNVLRNTQATALEILNNPHINQCAQLLASMIPSSNLQDLTVCCCDIEDEFVQTIAKTLPDSKLKILNFQDNETITDIGYTALAEMLPKSKVKTLNLASNTLIVEDVEILSEALQHSQVTELYMSSDYDDVLSPLYENLHNLKIQWLDISIPGTASEESLINSIAQSHLESIDIDIDVDNLDEFLKEATKSKLQEIRFIASVDVQERVDIIATHIKDTPLKKLGIYQGCGVEKTLVDCFSLLSNLTKETPLTELDLSGLIVKREDITLIFLQLPFTNLTLFKIYCPEMTDKELDNLIPAINLSSLKYLLIGGRPKVSGPAVVRFISRLNNRMFRKLIMEGVILTKEEKRSIRKVLGDYPKFTVTFT</sequence>
<evidence type="ECO:0000313" key="3">
    <source>
        <dbReference type="Proteomes" id="UP001210925"/>
    </source>
</evidence>
<dbReference type="Proteomes" id="UP001210925">
    <property type="component" value="Unassembled WGS sequence"/>
</dbReference>
<evidence type="ECO:0000259" key="1">
    <source>
        <dbReference type="PROSITE" id="PS50181"/>
    </source>
</evidence>
<evidence type="ECO:0000313" key="2">
    <source>
        <dbReference type="EMBL" id="KAJ3255461.1"/>
    </source>
</evidence>
<feature type="domain" description="F-box" evidence="1">
    <location>
        <begin position="1"/>
        <end position="45"/>
    </location>
</feature>
<protein>
    <recommendedName>
        <fullName evidence="1">F-box domain-containing protein</fullName>
    </recommendedName>
</protein>
<name>A0AAD5UEB9_9FUNG</name>
<gene>
    <name evidence="2" type="ORF">HK103_006278</name>
</gene>
<dbReference type="InterPro" id="IPR001810">
    <property type="entry name" value="F-box_dom"/>
</dbReference>
<dbReference type="SUPFAM" id="SSF52047">
    <property type="entry name" value="RNI-like"/>
    <property type="match status" value="1"/>
</dbReference>
<accession>A0AAD5UEB9</accession>
<organism evidence="2 3">
    <name type="scientific">Boothiomyces macroporosus</name>
    <dbReference type="NCBI Taxonomy" id="261099"/>
    <lineage>
        <taxon>Eukaryota</taxon>
        <taxon>Fungi</taxon>
        <taxon>Fungi incertae sedis</taxon>
        <taxon>Chytridiomycota</taxon>
        <taxon>Chytridiomycota incertae sedis</taxon>
        <taxon>Chytridiomycetes</taxon>
        <taxon>Rhizophydiales</taxon>
        <taxon>Terramycetaceae</taxon>
        <taxon>Boothiomyces</taxon>
    </lineage>
</organism>
<proteinExistence type="predicted"/>
<dbReference type="Pfam" id="PF00646">
    <property type="entry name" value="F-box"/>
    <property type="match status" value="1"/>
</dbReference>
<dbReference type="SUPFAM" id="SSF81383">
    <property type="entry name" value="F-box domain"/>
    <property type="match status" value="1"/>
</dbReference>
<dbReference type="PROSITE" id="PS50181">
    <property type="entry name" value="FBOX"/>
    <property type="match status" value="1"/>
</dbReference>
<dbReference type="EMBL" id="JADGKB010000066">
    <property type="protein sequence ID" value="KAJ3255461.1"/>
    <property type="molecule type" value="Genomic_DNA"/>
</dbReference>
<dbReference type="AlphaFoldDB" id="A0AAD5UEB9"/>
<reference evidence="2" key="1">
    <citation type="submission" date="2020-05" db="EMBL/GenBank/DDBJ databases">
        <title>Phylogenomic resolution of chytrid fungi.</title>
        <authorList>
            <person name="Stajich J.E."/>
            <person name="Amses K."/>
            <person name="Simmons R."/>
            <person name="Seto K."/>
            <person name="Myers J."/>
            <person name="Bonds A."/>
            <person name="Quandt C.A."/>
            <person name="Barry K."/>
            <person name="Liu P."/>
            <person name="Grigoriev I."/>
            <person name="Longcore J.E."/>
            <person name="James T.Y."/>
        </authorList>
    </citation>
    <scope>NUCLEOTIDE SEQUENCE</scope>
    <source>
        <strain evidence="2">PLAUS21</strain>
    </source>
</reference>
<dbReference type="Gene3D" id="3.80.10.10">
    <property type="entry name" value="Ribonuclease Inhibitor"/>
    <property type="match status" value="2"/>
</dbReference>